<dbReference type="PANTHER" id="PTHR13347:SF1">
    <property type="entry name" value="HEAT REPEAT-CONTAINING PROTEIN 3"/>
    <property type="match status" value="1"/>
</dbReference>
<feature type="domain" description="SYO1-like TPR repeats" evidence="3">
    <location>
        <begin position="224"/>
        <end position="472"/>
    </location>
</feature>
<dbReference type="Proteomes" id="UP000242474">
    <property type="component" value="Unassembled WGS sequence"/>
</dbReference>
<evidence type="ECO:0000259" key="3">
    <source>
        <dbReference type="Pfam" id="PF25567"/>
    </source>
</evidence>
<dbReference type="GO" id="GO:0006606">
    <property type="term" value="P:protein import into nucleus"/>
    <property type="evidence" value="ECO:0007669"/>
    <property type="project" value="TreeGrafter"/>
</dbReference>
<dbReference type="Gene3D" id="1.25.10.10">
    <property type="entry name" value="Leucine-rich Repeat Variant"/>
    <property type="match status" value="1"/>
</dbReference>
<dbReference type="InterPro" id="IPR057990">
    <property type="entry name" value="TPR_SYO1"/>
</dbReference>
<organism evidence="4 5">
    <name type="scientific">Coemansia reversa (strain ATCC 12441 / NRRL 1564)</name>
    <dbReference type="NCBI Taxonomy" id="763665"/>
    <lineage>
        <taxon>Eukaryota</taxon>
        <taxon>Fungi</taxon>
        <taxon>Fungi incertae sedis</taxon>
        <taxon>Zoopagomycota</taxon>
        <taxon>Kickxellomycotina</taxon>
        <taxon>Kickxellomycetes</taxon>
        <taxon>Kickxellales</taxon>
        <taxon>Kickxellaceae</taxon>
        <taxon>Coemansia</taxon>
    </lineage>
</organism>
<dbReference type="GO" id="GO:0042273">
    <property type="term" value="P:ribosomal large subunit biogenesis"/>
    <property type="evidence" value="ECO:0007669"/>
    <property type="project" value="TreeGrafter"/>
</dbReference>
<dbReference type="InterPro" id="IPR052616">
    <property type="entry name" value="SYO1-like"/>
</dbReference>
<evidence type="ECO:0000313" key="5">
    <source>
        <dbReference type="Proteomes" id="UP000242474"/>
    </source>
</evidence>
<evidence type="ECO:0000256" key="2">
    <source>
        <dbReference type="SAM" id="MobiDB-lite"/>
    </source>
</evidence>
<name>A0A2G5B1S6_COERN</name>
<gene>
    <name evidence="4" type="ORF">COEREDRAFT_83816</name>
</gene>
<evidence type="ECO:0000313" key="4">
    <source>
        <dbReference type="EMBL" id="PIA12941.1"/>
    </source>
</evidence>
<dbReference type="GO" id="GO:0051082">
    <property type="term" value="F:unfolded protein binding"/>
    <property type="evidence" value="ECO:0007669"/>
    <property type="project" value="TreeGrafter"/>
</dbReference>
<dbReference type="OrthoDB" id="288703at2759"/>
<sequence>MAVVRMLAGAVLMNLKGSAMEQIEKQNAGSPEGALAEEVQIWDDATREILRIIGAITSFDAQAAAARAAALVRDGMEKEVELDRLRAQMDYVQMALELAANIFTDEGASDDTTADARDVATVEQENLSHDENLNHKGMDDDSDSGGESDGSDGFDHDDMEDVLEREKTSNQGTDNAVQQSVLGMFIKSIVPALLRLAEPTRMSLLPAAITECAAEADNAAAVLAKTAVEGFAALHERALGCFNNFLLVMEEALKPWFHQHKHRVETWWRFLISVAEHMLGADTATGERSDADRRLRWTVLEPAVGCMWTLARCVDGAVPASMENIEGLIRLCECAPSADIRVKTAGVLGNIARRQPGFVDENRRAGVYLLEQVVARPLGTLEQSDGGSADDIDPEPILEALDLLFDIYGDMGYDYDEPVFVRAGLLSQLRQLYQPMRRLCKSVDRRKKRRLRDRCDLATLNLRAFIDYKASER</sequence>
<comment type="similarity">
    <text evidence="1">Belongs to the nuclear import and ribosome assembly adapter family.</text>
</comment>
<dbReference type="EMBL" id="KZ303555">
    <property type="protein sequence ID" value="PIA12941.1"/>
    <property type="molecule type" value="Genomic_DNA"/>
</dbReference>
<feature type="compositionally biased region" description="Acidic residues" evidence="2">
    <location>
        <begin position="140"/>
        <end position="157"/>
    </location>
</feature>
<dbReference type="InterPro" id="IPR011989">
    <property type="entry name" value="ARM-like"/>
</dbReference>
<feature type="compositionally biased region" description="Basic and acidic residues" evidence="2">
    <location>
        <begin position="124"/>
        <end position="139"/>
    </location>
</feature>
<feature type="region of interest" description="Disordered" evidence="2">
    <location>
        <begin position="124"/>
        <end position="157"/>
    </location>
</feature>
<keyword evidence="5" id="KW-1185">Reference proteome</keyword>
<evidence type="ECO:0000256" key="1">
    <source>
        <dbReference type="ARBA" id="ARBA00049983"/>
    </source>
</evidence>
<accession>A0A2G5B1S6</accession>
<dbReference type="Pfam" id="PF25567">
    <property type="entry name" value="TPR_SYO1"/>
    <property type="match status" value="1"/>
</dbReference>
<protein>
    <recommendedName>
        <fullName evidence="3">SYO1-like TPR repeats domain-containing protein</fullName>
    </recommendedName>
</protein>
<dbReference type="InterPro" id="IPR016024">
    <property type="entry name" value="ARM-type_fold"/>
</dbReference>
<dbReference type="AlphaFoldDB" id="A0A2G5B1S6"/>
<dbReference type="PANTHER" id="PTHR13347">
    <property type="entry name" value="HEAT REPEAT-CONTAINING PROTEIN 3"/>
    <property type="match status" value="1"/>
</dbReference>
<reference evidence="4 5" key="1">
    <citation type="journal article" date="2015" name="Genome Biol. Evol.">
        <title>Phylogenomic analyses indicate that early fungi evolved digesting cell walls of algal ancestors of land plants.</title>
        <authorList>
            <person name="Chang Y."/>
            <person name="Wang S."/>
            <person name="Sekimoto S."/>
            <person name="Aerts A.L."/>
            <person name="Choi C."/>
            <person name="Clum A."/>
            <person name="LaButti K.M."/>
            <person name="Lindquist E.A."/>
            <person name="Yee Ngan C."/>
            <person name="Ohm R.A."/>
            <person name="Salamov A.A."/>
            <person name="Grigoriev I.V."/>
            <person name="Spatafora J.W."/>
            <person name="Berbee M.L."/>
        </authorList>
    </citation>
    <scope>NUCLEOTIDE SEQUENCE [LARGE SCALE GENOMIC DNA]</scope>
    <source>
        <strain evidence="4 5">NRRL 1564</strain>
    </source>
</reference>
<dbReference type="SUPFAM" id="SSF48371">
    <property type="entry name" value="ARM repeat"/>
    <property type="match status" value="1"/>
</dbReference>
<dbReference type="STRING" id="763665.A0A2G5B1S6"/>
<proteinExistence type="inferred from homology"/>